<dbReference type="AlphaFoldDB" id="A0A0A9BV69"/>
<sequence>MFTDRESLVLVRWTVLNWNNILNIVPCVPCRMIYLQFQFGPL</sequence>
<organism evidence="1">
    <name type="scientific">Arundo donax</name>
    <name type="common">Giant reed</name>
    <name type="synonym">Donax arundinaceus</name>
    <dbReference type="NCBI Taxonomy" id="35708"/>
    <lineage>
        <taxon>Eukaryota</taxon>
        <taxon>Viridiplantae</taxon>
        <taxon>Streptophyta</taxon>
        <taxon>Embryophyta</taxon>
        <taxon>Tracheophyta</taxon>
        <taxon>Spermatophyta</taxon>
        <taxon>Magnoliopsida</taxon>
        <taxon>Liliopsida</taxon>
        <taxon>Poales</taxon>
        <taxon>Poaceae</taxon>
        <taxon>PACMAD clade</taxon>
        <taxon>Arundinoideae</taxon>
        <taxon>Arundineae</taxon>
        <taxon>Arundo</taxon>
    </lineage>
</organism>
<accession>A0A0A9BV69</accession>
<evidence type="ECO:0000313" key="1">
    <source>
        <dbReference type="EMBL" id="JAD63132.1"/>
    </source>
</evidence>
<name>A0A0A9BV69_ARUDO</name>
<dbReference type="EMBL" id="GBRH01234763">
    <property type="protein sequence ID" value="JAD63132.1"/>
    <property type="molecule type" value="Transcribed_RNA"/>
</dbReference>
<reference evidence="1" key="1">
    <citation type="submission" date="2014-09" db="EMBL/GenBank/DDBJ databases">
        <authorList>
            <person name="Magalhaes I.L.F."/>
            <person name="Oliveira U."/>
            <person name="Santos F.R."/>
            <person name="Vidigal T.H.D.A."/>
            <person name="Brescovit A.D."/>
            <person name="Santos A.J."/>
        </authorList>
    </citation>
    <scope>NUCLEOTIDE SEQUENCE</scope>
    <source>
        <tissue evidence="1">Shoot tissue taken approximately 20 cm above the soil surface</tissue>
    </source>
</reference>
<protein>
    <submittedName>
        <fullName evidence="1">Uncharacterized protein</fullName>
    </submittedName>
</protein>
<proteinExistence type="predicted"/>
<reference evidence="1" key="2">
    <citation type="journal article" date="2015" name="Data Brief">
        <title>Shoot transcriptome of the giant reed, Arundo donax.</title>
        <authorList>
            <person name="Barrero R.A."/>
            <person name="Guerrero F.D."/>
            <person name="Moolhuijzen P."/>
            <person name="Goolsby J.A."/>
            <person name="Tidwell J."/>
            <person name="Bellgard S.E."/>
            <person name="Bellgard M.I."/>
        </authorList>
    </citation>
    <scope>NUCLEOTIDE SEQUENCE</scope>
    <source>
        <tissue evidence="1">Shoot tissue taken approximately 20 cm above the soil surface</tissue>
    </source>
</reference>